<evidence type="ECO:0000256" key="1">
    <source>
        <dbReference type="ARBA" id="ARBA00004141"/>
    </source>
</evidence>
<comment type="subcellular location">
    <subcellularLocation>
        <location evidence="1">Membrane</location>
        <topology evidence="1">Multi-pass membrane protein</topology>
    </subcellularLocation>
</comment>
<protein>
    <recommendedName>
        <fullName evidence="7">MARVEL domain-containing protein</fullName>
    </recommendedName>
</protein>
<keyword evidence="4 5" id="KW-0472">Membrane</keyword>
<evidence type="ECO:0000259" key="7">
    <source>
        <dbReference type="PROSITE" id="PS51225"/>
    </source>
</evidence>
<proteinExistence type="predicted"/>
<dbReference type="PANTHER" id="PTHR22776:SF49">
    <property type="entry name" value="MARVEL DOMAIN-CONTAINING PROTEIN"/>
    <property type="match status" value="1"/>
</dbReference>
<dbReference type="GO" id="GO:0016020">
    <property type="term" value="C:membrane"/>
    <property type="evidence" value="ECO:0007669"/>
    <property type="project" value="UniProtKB-SubCell"/>
</dbReference>
<dbReference type="EMBL" id="WIXP02000002">
    <property type="protein sequence ID" value="KAF6215629.1"/>
    <property type="molecule type" value="Genomic_DNA"/>
</dbReference>
<feature type="domain" description="MARVEL" evidence="7">
    <location>
        <begin position="249"/>
        <end position="372"/>
    </location>
</feature>
<comment type="caution">
    <text evidence="8">The sequence shown here is derived from an EMBL/GenBank/DDBJ whole genome shotgun (WGS) entry which is preliminary data.</text>
</comment>
<evidence type="ECO:0000256" key="5">
    <source>
        <dbReference type="PROSITE-ProRule" id="PRU00581"/>
    </source>
</evidence>
<keyword evidence="2 5" id="KW-0812">Transmembrane</keyword>
<dbReference type="PANTHER" id="PTHR22776">
    <property type="entry name" value="MARVEL-CONTAINING POTENTIAL LIPID RAFT-ASSOCIATED PROTEIN"/>
    <property type="match status" value="1"/>
</dbReference>
<evidence type="ECO:0000256" key="4">
    <source>
        <dbReference type="ARBA" id="ARBA00023136"/>
    </source>
</evidence>
<dbReference type="PROSITE" id="PS51225">
    <property type="entry name" value="MARVEL"/>
    <property type="match status" value="1"/>
</dbReference>
<keyword evidence="3 6" id="KW-1133">Transmembrane helix</keyword>
<evidence type="ECO:0000313" key="9">
    <source>
        <dbReference type="Proteomes" id="UP000466442"/>
    </source>
</evidence>
<evidence type="ECO:0000256" key="2">
    <source>
        <dbReference type="ARBA" id="ARBA00022692"/>
    </source>
</evidence>
<feature type="transmembrane region" description="Helical" evidence="6">
    <location>
        <begin position="255"/>
        <end position="276"/>
    </location>
</feature>
<keyword evidence="9" id="KW-1185">Reference proteome</keyword>
<feature type="transmembrane region" description="Helical" evidence="6">
    <location>
        <begin position="283"/>
        <end position="306"/>
    </location>
</feature>
<dbReference type="Proteomes" id="UP000466442">
    <property type="component" value="Unassembled WGS sequence"/>
</dbReference>
<dbReference type="InterPro" id="IPR008253">
    <property type="entry name" value="Marvel"/>
</dbReference>
<accession>A0A8S9Y4F0</accession>
<dbReference type="InterPro" id="IPR050578">
    <property type="entry name" value="MARVEL-CKLF_proteins"/>
</dbReference>
<evidence type="ECO:0000256" key="6">
    <source>
        <dbReference type="SAM" id="Phobius"/>
    </source>
</evidence>
<evidence type="ECO:0000256" key="3">
    <source>
        <dbReference type="ARBA" id="ARBA00022989"/>
    </source>
</evidence>
<evidence type="ECO:0000313" key="8">
    <source>
        <dbReference type="EMBL" id="KAF6215629.1"/>
    </source>
</evidence>
<feature type="transmembrane region" description="Helical" evidence="6">
    <location>
        <begin position="224"/>
        <end position="243"/>
    </location>
</feature>
<sequence>MVIPVTGPVGIMPVTGPDVVIPMTGPGAIAPKTKPEAVVHLAEPETDTPVSDPEVSGPMAEPEMVAPVTGPGATVPMAGFEASVPVVGSGVDVPVAEPVGSIPVAGPETIVPLTEPRVVIPVTESKAIIPISGPVGIVPMIGTEGVIPVAELLGTVPMTDPCMEGAVGDVGCPVALCPAGNPELRRVGAVLDSDPKIECWDGEGVDHRTEAETNLWQRGAEPLLSIYVFSSYFSPSLFFWFLPVIFPDYVKTVPGMLKCVQIILSLLVFICVSFSMYSAFGRLAFMSFICGLGFWLTGVLLAFYLFHVIEKFYTIPWLKIEFGYCIVWTLFLMIGSTLSFAYLDAASIFGVVGFFGTMRSLKGREPCPKTPPTAPSPQRINLTMESKSRKPAFVTSLFVYWC</sequence>
<gene>
    <name evidence="8" type="ORF">GE061_010385</name>
</gene>
<reference evidence="8" key="1">
    <citation type="journal article" date="2021" name="Mol. Ecol. Resour.">
        <title>Apolygus lucorum genome provides insights into omnivorousness and mesophyll feeding.</title>
        <authorList>
            <person name="Liu Y."/>
            <person name="Liu H."/>
            <person name="Wang H."/>
            <person name="Huang T."/>
            <person name="Liu B."/>
            <person name="Yang B."/>
            <person name="Yin L."/>
            <person name="Li B."/>
            <person name="Zhang Y."/>
            <person name="Zhang S."/>
            <person name="Jiang F."/>
            <person name="Zhang X."/>
            <person name="Ren Y."/>
            <person name="Wang B."/>
            <person name="Wang S."/>
            <person name="Lu Y."/>
            <person name="Wu K."/>
            <person name="Fan W."/>
            <person name="Wang G."/>
        </authorList>
    </citation>
    <scope>NUCLEOTIDE SEQUENCE</scope>
    <source>
        <strain evidence="8">12Hb</strain>
    </source>
</reference>
<dbReference type="AlphaFoldDB" id="A0A8S9Y4F0"/>
<feature type="transmembrane region" description="Helical" evidence="6">
    <location>
        <begin position="326"/>
        <end position="355"/>
    </location>
</feature>
<dbReference type="OrthoDB" id="10028364at2759"/>
<organism evidence="8 9">
    <name type="scientific">Apolygus lucorum</name>
    <name type="common">Small green plant bug</name>
    <name type="synonym">Lygocoris lucorum</name>
    <dbReference type="NCBI Taxonomy" id="248454"/>
    <lineage>
        <taxon>Eukaryota</taxon>
        <taxon>Metazoa</taxon>
        <taxon>Ecdysozoa</taxon>
        <taxon>Arthropoda</taxon>
        <taxon>Hexapoda</taxon>
        <taxon>Insecta</taxon>
        <taxon>Pterygota</taxon>
        <taxon>Neoptera</taxon>
        <taxon>Paraneoptera</taxon>
        <taxon>Hemiptera</taxon>
        <taxon>Heteroptera</taxon>
        <taxon>Panheteroptera</taxon>
        <taxon>Cimicomorpha</taxon>
        <taxon>Miridae</taxon>
        <taxon>Mirini</taxon>
        <taxon>Apolygus</taxon>
    </lineage>
</organism>
<dbReference type="Pfam" id="PF01284">
    <property type="entry name" value="MARVEL"/>
    <property type="match status" value="1"/>
</dbReference>
<name>A0A8S9Y4F0_APOLU</name>